<evidence type="ECO:0000256" key="7">
    <source>
        <dbReference type="SAM" id="MobiDB-lite"/>
    </source>
</evidence>
<dbReference type="InterPro" id="IPR027417">
    <property type="entry name" value="P-loop_NTPase"/>
</dbReference>
<dbReference type="EMBL" id="KN825966">
    <property type="protein sequence ID" value="KIK80655.1"/>
    <property type="molecule type" value="Genomic_DNA"/>
</dbReference>
<dbReference type="GO" id="GO:0032981">
    <property type="term" value="P:mitochondrial respiratory chain complex I assembly"/>
    <property type="evidence" value="ECO:0007669"/>
    <property type="project" value="TreeGrafter"/>
</dbReference>
<dbReference type="Proteomes" id="UP000054538">
    <property type="component" value="Unassembled WGS sequence"/>
</dbReference>
<proteinExistence type="inferred from homology"/>
<dbReference type="GO" id="GO:0005739">
    <property type="term" value="C:mitochondrion"/>
    <property type="evidence" value="ECO:0007669"/>
    <property type="project" value="TreeGrafter"/>
</dbReference>
<keyword evidence="3" id="KW-0067">ATP-binding</keyword>
<evidence type="ECO:0000313" key="9">
    <source>
        <dbReference type="Proteomes" id="UP000054538"/>
    </source>
</evidence>
<dbReference type="InterPro" id="IPR019591">
    <property type="entry name" value="Mrp/NBP35_ATP-bd"/>
</dbReference>
<reference evidence="8 9" key="1">
    <citation type="submission" date="2014-04" db="EMBL/GenBank/DDBJ databases">
        <authorList>
            <consortium name="DOE Joint Genome Institute"/>
            <person name="Kuo A."/>
            <person name="Kohler A."/>
            <person name="Jargeat P."/>
            <person name="Nagy L.G."/>
            <person name="Floudas D."/>
            <person name="Copeland A."/>
            <person name="Barry K.W."/>
            <person name="Cichocki N."/>
            <person name="Veneault-Fourrey C."/>
            <person name="LaButti K."/>
            <person name="Lindquist E.A."/>
            <person name="Lipzen A."/>
            <person name="Lundell T."/>
            <person name="Morin E."/>
            <person name="Murat C."/>
            <person name="Sun H."/>
            <person name="Tunlid A."/>
            <person name="Henrissat B."/>
            <person name="Grigoriev I.V."/>
            <person name="Hibbett D.S."/>
            <person name="Martin F."/>
            <person name="Nordberg H.P."/>
            <person name="Cantor M.N."/>
            <person name="Hua S.X."/>
        </authorList>
    </citation>
    <scope>NUCLEOTIDE SEQUENCE [LARGE SCALE GENOMIC DNA]</scope>
    <source>
        <strain evidence="8 9">Ve08.2h10</strain>
    </source>
</reference>
<dbReference type="Gene3D" id="3.40.50.300">
    <property type="entry name" value="P-loop containing nucleotide triphosphate hydrolases"/>
    <property type="match status" value="1"/>
</dbReference>
<evidence type="ECO:0000313" key="8">
    <source>
        <dbReference type="EMBL" id="KIK80655.1"/>
    </source>
</evidence>
<dbReference type="HAMAP" id="MF_02040">
    <property type="entry name" value="Mrp_NBP35"/>
    <property type="match status" value="1"/>
</dbReference>
<dbReference type="CDD" id="cd02037">
    <property type="entry name" value="Mrp_NBP35"/>
    <property type="match status" value="1"/>
</dbReference>
<evidence type="ECO:0000256" key="2">
    <source>
        <dbReference type="ARBA" id="ARBA00022741"/>
    </source>
</evidence>
<organism evidence="8 9">
    <name type="scientific">Paxillus rubicundulus Ve08.2h10</name>
    <dbReference type="NCBI Taxonomy" id="930991"/>
    <lineage>
        <taxon>Eukaryota</taxon>
        <taxon>Fungi</taxon>
        <taxon>Dikarya</taxon>
        <taxon>Basidiomycota</taxon>
        <taxon>Agaricomycotina</taxon>
        <taxon>Agaricomycetes</taxon>
        <taxon>Agaricomycetidae</taxon>
        <taxon>Boletales</taxon>
        <taxon>Paxilineae</taxon>
        <taxon>Paxillaceae</taxon>
        <taxon>Paxillus</taxon>
    </lineage>
</organism>
<keyword evidence="1" id="KW-0479">Metal-binding</keyword>
<dbReference type="HOGENOM" id="CLU_024839_0_2_1"/>
<dbReference type="FunFam" id="3.40.50.300:FF:001119">
    <property type="entry name" value="Iron-sulfur cluster carrier protein"/>
    <property type="match status" value="1"/>
</dbReference>
<dbReference type="SUPFAM" id="SSF52540">
    <property type="entry name" value="P-loop containing nucleoside triphosphate hydrolases"/>
    <property type="match status" value="1"/>
</dbReference>
<dbReference type="Pfam" id="PF10609">
    <property type="entry name" value="ParA"/>
    <property type="match status" value="1"/>
</dbReference>
<dbReference type="InterPro" id="IPR044304">
    <property type="entry name" value="NUBPL-like"/>
</dbReference>
<accession>A0A0D0DP78</accession>
<dbReference type="GO" id="GO:0005524">
    <property type="term" value="F:ATP binding"/>
    <property type="evidence" value="ECO:0007669"/>
    <property type="project" value="UniProtKB-KW"/>
</dbReference>
<keyword evidence="5" id="KW-0411">Iron-sulfur</keyword>
<evidence type="ECO:0000256" key="4">
    <source>
        <dbReference type="ARBA" id="ARBA00023004"/>
    </source>
</evidence>
<gene>
    <name evidence="8" type="ORF">PAXRUDRAFT_833400</name>
</gene>
<evidence type="ECO:0008006" key="10">
    <source>
        <dbReference type="Google" id="ProtNLM"/>
    </source>
</evidence>
<dbReference type="AlphaFoldDB" id="A0A0D0DP78"/>
<dbReference type="GO" id="GO:0051539">
    <property type="term" value="F:4 iron, 4 sulfur cluster binding"/>
    <property type="evidence" value="ECO:0007669"/>
    <property type="project" value="TreeGrafter"/>
</dbReference>
<dbReference type="InterPro" id="IPR033756">
    <property type="entry name" value="YlxH/NBP35"/>
</dbReference>
<dbReference type="GO" id="GO:0140663">
    <property type="term" value="F:ATP-dependent FeS chaperone activity"/>
    <property type="evidence" value="ECO:0007669"/>
    <property type="project" value="InterPro"/>
</dbReference>
<feature type="region of interest" description="Disordered" evidence="7">
    <location>
        <begin position="30"/>
        <end position="51"/>
    </location>
</feature>
<dbReference type="OrthoDB" id="1741334at2759"/>
<evidence type="ECO:0000256" key="6">
    <source>
        <dbReference type="ARBA" id="ARBA00024036"/>
    </source>
</evidence>
<evidence type="ECO:0000256" key="1">
    <source>
        <dbReference type="ARBA" id="ARBA00022723"/>
    </source>
</evidence>
<keyword evidence="4" id="KW-0408">Iron</keyword>
<dbReference type="GO" id="GO:0046872">
    <property type="term" value="F:metal ion binding"/>
    <property type="evidence" value="ECO:0007669"/>
    <property type="project" value="UniProtKB-KW"/>
</dbReference>
<dbReference type="PANTHER" id="PTHR42961">
    <property type="entry name" value="IRON-SULFUR PROTEIN NUBPL"/>
    <property type="match status" value="1"/>
</dbReference>
<dbReference type="InParanoid" id="A0A0D0DP78"/>
<keyword evidence="2" id="KW-0547">Nucleotide-binding</keyword>
<keyword evidence="9" id="KW-1185">Reference proteome</keyword>
<protein>
    <recommendedName>
        <fullName evidence="10">P-loop containing nucleoside triphosphate hydrolase protein</fullName>
    </recommendedName>
</protein>
<dbReference type="PANTHER" id="PTHR42961:SF2">
    <property type="entry name" value="IRON-SULFUR PROTEIN NUBPL"/>
    <property type="match status" value="1"/>
</dbReference>
<dbReference type="STRING" id="930991.A0A0D0DP78"/>
<sequence>MAMLSAKLVQPPLRPCLKLFSTTHLTRHENPLGLPLRSNSAPQMPRRGGPIQQRHIPHVKKVIAVASGKGGVGKSTLAVNLAFALAMKKFSILGRRPRVGILDLDIFGPSLPTMMGLQHSDEPTLTSSGSILPIINHGLPTMSMGYLLPKSTENALKEDAAIVWRGLMVQKAVQQLLFDVDWREGGHGPGLDLLIVDMPPGTGDVPLTLGQLVVVDGAVIVSTPQDVSLADVRRGIAMFRKISVPITGTILNQAYFVCPSCTTQHQLFGSPDAFRSMASTLGVPVLSELPLVKGVSIGGDSGIPYSLTANSQQTEMDGAGGAVWRSALASAADRVWKSLGQEG</sequence>
<evidence type="ECO:0000256" key="5">
    <source>
        <dbReference type="ARBA" id="ARBA00023014"/>
    </source>
</evidence>
<dbReference type="GO" id="GO:0016226">
    <property type="term" value="P:iron-sulfur cluster assembly"/>
    <property type="evidence" value="ECO:0007669"/>
    <property type="project" value="InterPro"/>
</dbReference>
<reference evidence="9" key="2">
    <citation type="submission" date="2015-01" db="EMBL/GenBank/DDBJ databases">
        <title>Evolutionary Origins and Diversification of the Mycorrhizal Mutualists.</title>
        <authorList>
            <consortium name="DOE Joint Genome Institute"/>
            <consortium name="Mycorrhizal Genomics Consortium"/>
            <person name="Kohler A."/>
            <person name="Kuo A."/>
            <person name="Nagy L.G."/>
            <person name="Floudas D."/>
            <person name="Copeland A."/>
            <person name="Barry K.W."/>
            <person name="Cichocki N."/>
            <person name="Veneault-Fourrey C."/>
            <person name="LaButti K."/>
            <person name="Lindquist E.A."/>
            <person name="Lipzen A."/>
            <person name="Lundell T."/>
            <person name="Morin E."/>
            <person name="Murat C."/>
            <person name="Riley R."/>
            <person name="Ohm R."/>
            <person name="Sun H."/>
            <person name="Tunlid A."/>
            <person name="Henrissat B."/>
            <person name="Grigoriev I.V."/>
            <person name="Hibbett D.S."/>
            <person name="Martin F."/>
        </authorList>
    </citation>
    <scope>NUCLEOTIDE SEQUENCE [LARGE SCALE GENOMIC DNA]</scope>
    <source>
        <strain evidence="9">Ve08.2h10</strain>
    </source>
</reference>
<name>A0A0D0DP78_9AGAM</name>
<comment type="similarity">
    <text evidence="6">Belongs to the Mrp/NBP35 ATP-binding proteins family.</text>
</comment>
<evidence type="ECO:0000256" key="3">
    <source>
        <dbReference type="ARBA" id="ARBA00022840"/>
    </source>
</evidence>